<feature type="domain" description="HTH lysR-type" evidence="6">
    <location>
        <begin position="8"/>
        <end position="65"/>
    </location>
</feature>
<dbReference type="PROSITE" id="PS50931">
    <property type="entry name" value="HTH_LYSR"/>
    <property type="match status" value="1"/>
</dbReference>
<feature type="region of interest" description="Disordered" evidence="5">
    <location>
        <begin position="309"/>
        <end position="331"/>
    </location>
</feature>
<keyword evidence="8" id="KW-1185">Reference proteome</keyword>
<dbReference type="OrthoDB" id="9808620at2"/>
<dbReference type="EMBL" id="VTZN01000029">
    <property type="protein sequence ID" value="KAA1250906.1"/>
    <property type="molecule type" value="Genomic_DNA"/>
</dbReference>
<dbReference type="InterPro" id="IPR036390">
    <property type="entry name" value="WH_DNA-bd_sf"/>
</dbReference>
<evidence type="ECO:0000256" key="2">
    <source>
        <dbReference type="ARBA" id="ARBA00023015"/>
    </source>
</evidence>
<reference evidence="7 8" key="1">
    <citation type="submission" date="2019-09" db="EMBL/GenBank/DDBJ databases">
        <title>Report of infection by Mycobacterium simiae a patient suffering from pulmonary tuberculosis.</title>
        <authorList>
            <person name="Mohanty P.S."/>
            <person name="Bansal A.K."/>
            <person name="Singh H."/>
            <person name="Sharma S."/>
            <person name="Patil S.A."/>
            <person name="Upadhaya P."/>
            <person name="Singh P.K."/>
            <person name="Kumar D."/>
            <person name="Kumar S."/>
            <person name="Singh R.K."/>
            <person name="Chaudhary B."/>
        </authorList>
    </citation>
    <scope>NUCLEOTIDE SEQUENCE [LARGE SCALE GENOMIC DNA]</scope>
    <source>
        <strain evidence="7 8">JAL-560-SIM</strain>
    </source>
</reference>
<accession>A0A5B1BR85</accession>
<dbReference type="SUPFAM" id="SSF46785">
    <property type="entry name" value="Winged helix' DNA-binding domain"/>
    <property type="match status" value="1"/>
</dbReference>
<comment type="caution">
    <text evidence="7">The sequence shown here is derived from an EMBL/GenBank/DDBJ whole genome shotgun (WGS) entry which is preliminary data.</text>
</comment>
<dbReference type="AlphaFoldDB" id="A0A5B1BR85"/>
<gene>
    <name evidence="7" type="ORF">F0Q45_07245</name>
</gene>
<comment type="similarity">
    <text evidence="1">Belongs to the LysR transcriptional regulatory family.</text>
</comment>
<name>A0A5B1BR85_MYCSI</name>
<evidence type="ECO:0000259" key="6">
    <source>
        <dbReference type="PROSITE" id="PS50931"/>
    </source>
</evidence>
<dbReference type="InterPro" id="IPR000847">
    <property type="entry name" value="LysR_HTH_N"/>
</dbReference>
<dbReference type="InterPro" id="IPR005119">
    <property type="entry name" value="LysR_subst-bd"/>
</dbReference>
<dbReference type="RefSeq" id="WP_149653305.1">
    <property type="nucleotide sequence ID" value="NZ_VTZN01000029.1"/>
</dbReference>
<keyword evidence="4" id="KW-0804">Transcription</keyword>
<organism evidence="7 8">
    <name type="scientific">Mycobacterium simiae</name>
    <name type="common">Mycobacterium habana</name>
    <dbReference type="NCBI Taxonomy" id="1784"/>
    <lineage>
        <taxon>Bacteria</taxon>
        <taxon>Bacillati</taxon>
        <taxon>Actinomycetota</taxon>
        <taxon>Actinomycetes</taxon>
        <taxon>Mycobacteriales</taxon>
        <taxon>Mycobacteriaceae</taxon>
        <taxon>Mycobacterium</taxon>
        <taxon>Mycobacterium simiae complex</taxon>
    </lineage>
</organism>
<evidence type="ECO:0000313" key="7">
    <source>
        <dbReference type="EMBL" id="KAA1250906.1"/>
    </source>
</evidence>
<dbReference type="Gene3D" id="1.10.10.10">
    <property type="entry name" value="Winged helix-like DNA-binding domain superfamily/Winged helix DNA-binding domain"/>
    <property type="match status" value="1"/>
</dbReference>
<dbReference type="Pfam" id="PF00126">
    <property type="entry name" value="HTH_1"/>
    <property type="match status" value="1"/>
</dbReference>
<evidence type="ECO:0000256" key="4">
    <source>
        <dbReference type="ARBA" id="ARBA00023163"/>
    </source>
</evidence>
<evidence type="ECO:0000313" key="8">
    <source>
        <dbReference type="Proteomes" id="UP000324701"/>
    </source>
</evidence>
<dbReference type="InterPro" id="IPR036388">
    <property type="entry name" value="WH-like_DNA-bd_sf"/>
</dbReference>
<dbReference type="SUPFAM" id="SSF53850">
    <property type="entry name" value="Periplasmic binding protein-like II"/>
    <property type="match status" value="1"/>
</dbReference>
<keyword evidence="3" id="KW-0238">DNA-binding</keyword>
<proteinExistence type="inferred from homology"/>
<dbReference type="Gene3D" id="3.40.190.10">
    <property type="entry name" value="Periplasmic binding protein-like II"/>
    <property type="match status" value="2"/>
</dbReference>
<evidence type="ECO:0000256" key="1">
    <source>
        <dbReference type="ARBA" id="ARBA00009437"/>
    </source>
</evidence>
<dbReference type="PANTHER" id="PTHR30126">
    <property type="entry name" value="HTH-TYPE TRANSCRIPTIONAL REGULATOR"/>
    <property type="match status" value="1"/>
</dbReference>
<protein>
    <submittedName>
        <fullName evidence="7">LysR family transcriptional regulator</fullName>
    </submittedName>
</protein>
<dbReference type="GO" id="GO:0003700">
    <property type="term" value="F:DNA-binding transcription factor activity"/>
    <property type="evidence" value="ECO:0007669"/>
    <property type="project" value="InterPro"/>
</dbReference>
<sequence length="331" mass="35063">MALSSRMPELGSFEIFHAVAVTGSLGGAARRLGLTQQAVSRRLASLEARVGLTLACRTPQGSHLTPAGVVVAESAARVLEVAHQADEVLDSLRNERRQRIRVVASETIAEQLMPHWLLSLQATASGPGSTTPHVMVTDTNSENAIASVRDGTADLGFVENPDPPVGLGHCVVGHDELVVVVPQGHKWTRHSRVVSARELAQTPLVTREPRSRLRDTLTTALCQALGDTVQQAPPALGLGSAAAMRAAVLAGAGPAIISRLAVADDLASGRLHAITIPELDLRRTLRAIWVGGRIPPTAIRSLLDHVMTSTSNQAHRHRSSNLPGRSPKFGC</sequence>
<dbReference type="Proteomes" id="UP000324701">
    <property type="component" value="Unassembled WGS sequence"/>
</dbReference>
<evidence type="ECO:0000256" key="5">
    <source>
        <dbReference type="SAM" id="MobiDB-lite"/>
    </source>
</evidence>
<dbReference type="Pfam" id="PF03466">
    <property type="entry name" value="LysR_substrate"/>
    <property type="match status" value="1"/>
</dbReference>
<dbReference type="PANTHER" id="PTHR30126:SF39">
    <property type="entry name" value="HTH-TYPE TRANSCRIPTIONAL REGULATOR CYSL"/>
    <property type="match status" value="1"/>
</dbReference>
<keyword evidence="2" id="KW-0805">Transcription regulation</keyword>
<dbReference type="GO" id="GO:0000976">
    <property type="term" value="F:transcription cis-regulatory region binding"/>
    <property type="evidence" value="ECO:0007669"/>
    <property type="project" value="TreeGrafter"/>
</dbReference>
<evidence type="ECO:0000256" key="3">
    <source>
        <dbReference type="ARBA" id="ARBA00023125"/>
    </source>
</evidence>